<evidence type="ECO:0000313" key="1">
    <source>
        <dbReference type="EMBL" id="CAD5214548.1"/>
    </source>
</evidence>
<proteinExistence type="predicted"/>
<gene>
    <name evidence="1" type="ORF">BOKJ2_LOCUS5648</name>
</gene>
<evidence type="ECO:0000313" key="2">
    <source>
        <dbReference type="Proteomes" id="UP000614601"/>
    </source>
</evidence>
<dbReference type="EMBL" id="CAJFDH010000003">
    <property type="protein sequence ID" value="CAD5214548.1"/>
    <property type="molecule type" value="Genomic_DNA"/>
</dbReference>
<comment type="caution">
    <text evidence="1">The sequence shown here is derived from an EMBL/GenBank/DDBJ whole genome shotgun (WGS) entry which is preliminary data.</text>
</comment>
<reference evidence="1" key="1">
    <citation type="submission" date="2020-09" db="EMBL/GenBank/DDBJ databases">
        <authorList>
            <person name="Kikuchi T."/>
        </authorList>
    </citation>
    <scope>NUCLEOTIDE SEQUENCE</scope>
    <source>
        <strain evidence="1">SH1</strain>
    </source>
</reference>
<dbReference type="Proteomes" id="UP000614601">
    <property type="component" value="Unassembled WGS sequence"/>
</dbReference>
<name>A0A811KFE7_9BILA</name>
<dbReference type="Proteomes" id="UP000783686">
    <property type="component" value="Unassembled WGS sequence"/>
</dbReference>
<dbReference type="AlphaFoldDB" id="A0A811KFE7"/>
<dbReference type="EMBL" id="CAJFCW020000003">
    <property type="protein sequence ID" value="CAG9102907.1"/>
    <property type="molecule type" value="Genomic_DNA"/>
</dbReference>
<accession>A0A811KFE7</accession>
<keyword evidence="2" id="KW-1185">Reference proteome</keyword>
<organism evidence="1 2">
    <name type="scientific">Bursaphelenchus okinawaensis</name>
    <dbReference type="NCBI Taxonomy" id="465554"/>
    <lineage>
        <taxon>Eukaryota</taxon>
        <taxon>Metazoa</taxon>
        <taxon>Ecdysozoa</taxon>
        <taxon>Nematoda</taxon>
        <taxon>Chromadorea</taxon>
        <taxon>Rhabditida</taxon>
        <taxon>Tylenchina</taxon>
        <taxon>Tylenchomorpha</taxon>
        <taxon>Aphelenchoidea</taxon>
        <taxon>Aphelenchoididae</taxon>
        <taxon>Bursaphelenchus</taxon>
    </lineage>
</organism>
<protein>
    <submittedName>
        <fullName evidence="1">Uncharacterized protein</fullName>
    </submittedName>
</protein>
<sequence length="81" mass="9443">MSTQTPTSTRLQRLHDSTSTRHNVYSDFNVYQTLMSTLQDSTSTRLQRLLYKTQRLPDFNVCLSDFNVYSDSYVYQTSTST</sequence>